<protein>
    <submittedName>
        <fullName evidence="1">Uncharacterized protein</fullName>
    </submittedName>
</protein>
<accession>A0AAW2I0W8</accession>
<comment type="caution">
    <text evidence="1">The sequence shown here is derived from an EMBL/GenBank/DDBJ whole genome shotgun (WGS) entry which is preliminary data.</text>
</comment>
<organism evidence="1">
    <name type="scientific">Menopon gallinae</name>
    <name type="common">poultry shaft louse</name>
    <dbReference type="NCBI Taxonomy" id="328185"/>
    <lineage>
        <taxon>Eukaryota</taxon>
        <taxon>Metazoa</taxon>
        <taxon>Ecdysozoa</taxon>
        <taxon>Arthropoda</taxon>
        <taxon>Hexapoda</taxon>
        <taxon>Insecta</taxon>
        <taxon>Pterygota</taxon>
        <taxon>Neoptera</taxon>
        <taxon>Paraneoptera</taxon>
        <taxon>Psocodea</taxon>
        <taxon>Troctomorpha</taxon>
        <taxon>Phthiraptera</taxon>
        <taxon>Amblycera</taxon>
        <taxon>Menoponidae</taxon>
        <taxon>Menopon</taxon>
    </lineage>
</organism>
<evidence type="ECO:0000313" key="1">
    <source>
        <dbReference type="EMBL" id="KAL0275834.1"/>
    </source>
</evidence>
<dbReference type="AlphaFoldDB" id="A0AAW2I0W8"/>
<proteinExistence type="predicted"/>
<dbReference type="EMBL" id="JARGDH010000002">
    <property type="protein sequence ID" value="KAL0275834.1"/>
    <property type="molecule type" value="Genomic_DNA"/>
</dbReference>
<reference evidence="1" key="1">
    <citation type="journal article" date="2024" name="Gigascience">
        <title>Chromosome-level genome of the poultry shaft louse Menopon gallinae provides insight into the host-switching and adaptive evolution of parasitic lice.</title>
        <authorList>
            <person name="Xu Y."/>
            <person name="Ma L."/>
            <person name="Liu S."/>
            <person name="Liang Y."/>
            <person name="Liu Q."/>
            <person name="He Z."/>
            <person name="Tian L."/>
            <person name="Duan Y."/>
            <person name="Cai W."/>
            <person name="Li H."/>
            <person name="Song F."/>
        </authorList>
    </citation>
    <scope>NUCLEOTIDE SEQUENCE</scope>
    <source>
        <strain evidence="1">Cailab_2023a</strain>
    </source>
</reference>
<sequence length="68" mass="7936">MDFHSSRQRSLSIRFSVCSLSERSPVLFDCILLCFHMHRGWISGGNVQFSLFFAEGDLPEKKKVWSRQ</sequence>
<gene>
    <name evidence="1" type="ORF">PYX00_003564</name>
</gene>
<name>A0AAW2I0W8_9NEOP</name>